<reference evidence="6 7" key="1">
    <citation type="submission" date="2023-10" db="EMBL/GenBank/DDBJ databases">
        <title>Characteristics and mechanism of a salt-tolerant marine origin heterotrophic nitrifying- aerobic denitrifying bacteria Marinobacter xestospongiae HN1.</title>
        <authorList>
            <person name="Qi R."/>
        </authorList>
    </citation>
    <scope>NUCLEOTIDE SEQUENCE [LARGE SCALE GENOMIC DNA]</scope>
    <source>
        <strain evidence="6 7">HN1</strain>
    </source>
</reference>
<proteinExistence type="predicted"/>
<dbReference type="Gene3D" id="1.10.10.60">
    <property type="entry name" value="Homeodomain-like"/>
    <property type="match status" value="1"/>
</dbReference>
<name>A0ABU3VYX8_9GAMM</name>
<evidence type="ECO:0000256" key="2">
    <source>
        <dbReference type="ARBA" id="ARBA00023125"/>
    </source>
</evidence>
<dbReference type="InterPro" id="IPR050204">
    <property type="entry name" value="AraC_XylS_family_regulators"/>
</dbReference>
<evidence type="ECO:0000259" key="5">
    <source>
        <dbReference type="PROSITE" id="PS01124"/>
    </source>
</evidence>
<dbReference type="PANTHER" id="PTHR46796:SF2">
    <property type="entry name" value="TRANSCRIPTIONAL REGULATORY PROTEIN"/>
    <property type="match status" value="1"/>
</dbReference>
<dbReference type="SUPFAM" id="SSF46689">
    <property type="entry name" value="Homeodomain-like"/>
    <property type="match status" value="1"/>
</dbReference>
<protein>
    <submittedName>
        <fullName evidence="6">AraC family transcriptional regulator</fullName>
    </submittedName>
</protein>
<comment type="function">
    <text evidence="4">Regulatory protein of the TOL plasmid xyl operons. XylS activates the xylXYZLTEGFJQKIH operon required for the degradation of toluene, m-xylene and p-xylene.</text>
</comment>
<dbReference type="SMART" id="SM00342">
    <property type="entry name" value="HTH_ARAC"/>
    <property type="match status" value="1"/>
</dbReference>
<keyword evidence="7" id="KW-1185">Reference proteome</keyword>
<feature type="domain" description="HTH araC/xylS-type" evidence="5">
    <location>
        <begin position="141"/>
        <end position="245"/>
    </location>
</feature>
<dbReference type="InterPro" id="IPR018060">
    <property type="entry name" value="HTH_AraC"/>
</dbReference>
<evidence type="ECO:0000256" key="3">
    <source>
        <dbReference type="ARBA" id="ARBA00023163"/>
    </source>
</evidence>
<evidence type="ECO:0000313" key="6">
    <source>
        <dbReference type="EMBL" id="MDV2079449.1"/>
    </source>
</evidence>
<evidence type="ECO:0000256" key="4">
    <source>
        <dbReference type="ARBA" id="ARBA00037345"/>
    </source>
</evidence>
<comment type="caution">
    <text evidence="6">The sequence shown here is derived from an EMBL/GenBank/DDBJ whole genome shotgun (WGS) entry which is preliminary data.</text>
</comment>
<accession>A0ABU3VYX8</accession>
<gene>
    <name evidence="6" type="ORF">RYS15_12190</name>
</gene>
<dbReference type="Pfam" id="PF12833">
    <property type="entry name" value="HTH_18"/>
    <property type="match status" value="1"/>
</dbReference>
<keyword evidence="2" id="KW-0238">DNA-binding</keyword>
<dbReference type="Proteomes" id="UP001269819">
    <property type="component" value="Unassembled WGS sequence"/>
</dbReference>
<evidence type="ECO:0000256" key="1">
    <source>
        <dbReference type="ARBA" id="ARBA00023015"/>
    </source>
</evidence>
<evidence type="ECO:0000313" key="7">
    <source>
        <dbReference type="Proteomes" id="UP001269819"/>
    </source>
</evidence>
<dbReference type="RefSeq" id="WP_316974001.1">
    <property type="nucleotide sequence ID" value="NZ_JAWIIJ010000007.1"/>
</dbReference>
<sequence length="249" mass="27423">MTDQVRVMPGVLLFVGRALEVEEHAHMAAQVVWPCGDSELLVGNRRWNGPMLVAGGVPHRLRMSEGLLLLIEPQSCWGEALGRRLDGENCVTLPLPELAPSAAETSLADGWLVPAMALLCSRLGLPLPGPAMTAVGDRRIRRLLQAMDECFVVDRCLKPQGWRAADAARSMALSEGRFLHLFRDQVGMAWRPYLLWRRLLCAVTAMAEGMAATEAAHLAGFSDSAHLSRTFRRCFGLSIRQASRLRSRS</sequence>
<keyword evidence="1" id="KW-0805">Transcription regulation</keyword>
<dbReference type="InterPro" id="IPR009057">
    <property type="entry name" value="Homeodomain-like_sf"/>
</dbReference>
<dbReference type="EMBL" id="JAWIIJ010000007">
    <property type="protein sequence ID" value="MDV2079449.1"/>
    <property type="molecule type" value="Genomic_DNA"/>
</dbReference>
<keyword evidence="3" id="KW-0804">Transcription</keyword>
<dbReference type="PROSITE" id="PS01124">
    <property type="entry name" value="HTH_ARAC_FAMILY_2"/>
    <property type="match status" value="1"/>
</dbReference>
<organism evidence="6 7">
    <name type="scientific">Marinobacter xestospongiae</name>
    <dbReference type="NCBI Taxonomy" id="994319"/>
    <lineage>
        <taxon>Bacteria</taxon>
        <taxon>Pseudomonadati</taxon>
        <taxon>Pseudomonadota</taxon>
        <taxon>Gammaproteobacteria</taxon>
        <taxon>Pseudomonadales</taxon>
        <taxon>Marinobacteraceae</taxon>
        <taxon>Marinobacter</taxon>
    </lineage>
</organism>
<dbReference type="PANTHER" id="PTHR46796">
    <property type="entry name" value="HTH-TYPE TRANSCRIPTIONAL ACTIVATOR RHAS-RELATED"/>
    <property type="match status" value="1"/>
</dbReference>